<dbReference type="GO" id="GO:0006281">
    <property type="term" value="P:DNA repair"/>
    <property type="evidence" value="ECO:0007669"/>
    <property type="project" value="UniProtKB-ARBA"/>
</dbReference>
<evidence type="ECO:0000256" key="1">
    <source>
        <dbReference type="PROSITE-ProRule" id="PRU00325"/>
    </source>
</evidence>
<dbReference type="InterPro" id="IPR011335">
    <property type="entry name" value="Restrct_endonuc-II-like"/>
</dbReference>
<dbReference type="InterPro" id="IPR011604">
    <property type="entry name" value="PDDEXK-like_dom_sf"/>
</dbReference>
<reference evidence="4 5" key="1">
    <citation type="submission" date="2019-01" db="EMBL/GenBank/DDBJ databases">
        <title>Genome Assembly of Collichthys lucidus.</title>
        <authorList>
            <person name="Cai M."/>
            <person name="Xiao S."/>
        </authorList>
    </citation>
    <scope>NUCLEOTIDE SEQUENCE [LARGE SCALE GENOMIC DNA]</scope>
    <source>
        <strain evidence="4">JT15FE1705JMU</strain>
        <tissue evidence="4">Muscle</tissue>
    </source>
</reference>
<dbReference type="SUPFAM" id="SSF52980">
    <property type="entry name" value="Restriction endonuclease-like"/>
    <property type="match status" value="1"/>
</dbReference>
<protein>
    <recommendedName>
        <fullName evidence="3">SWIM-type domain-containing protein</fullName>
    </recommendedName>
</protein>
<dbReference type="PANTHER" id="PTHR47526:SF4">
    <property type="entry name" value="SWIM-TYPE DOMAIN-CONTAINING PROTEIN"/>
    <property type="match status" value="1"/>
</dbReference>
<keyword evidence="1" id="KW-0863">Zinc-finger</keyword>
<dbReference type="STRING" id="240159.A0A4U5V6R0"/>
<dbReference type="InterPro" id="IPR019080">
    <property type="entry name" value="YqaJ_viral_recombinase"/>
</dbReference>
<evidence type="ECO:0000313" key="4">
    <source>
        <dbReference type="EMBL" id="TKS83308.1"/>
    </source>
</evidence>
<dbReference type="Pfam" id="PF09588">
    <property type="entry name" value="YqaJ"/>
    <property type="match status" value="1"/>
</dbReference>
<dbReference type="PANTHER" id="PTHR47526">
    <property type="entry name" value="ATP-DEPENDENT DNA HELICASE"/>
    <property type="match status" value="1"/>
</dbReference>
<name>A0A4U5V6R0_COLLU</name>
<dbReference type="AlphaFoldDB" id="A0A4U5V6R0"/>
<dbReference type="InterPro" id="IPR007527">
    <property type="entry name" value="Znf_SWIM"/>
</dbReference>
<evidence type="ECO:0000313" key="5">
    <source>
        <dbReference type="Proteomes" id="UP000298787"/>
    </source>
</evidence>
<keyword evidence="1" id="KW-0479">Metal-binding</keyword>
<organism evidence="4 5">
    <name type="scientific">Collichthys lucidus</name>
    <name type="common">Big head croaker</name>
    <name type="synonym">Sciaena lucida</name>
    <dbReference type="NCBI Taxonomy" id="240159"/>
    <lineage>
        <taxon>Eukaryota</taxon>
        <taxon>Metazoa</taxon>
        <taxon>Chordata</taxon>
        <taxon>Craniata</taxon>
        <taxon>Vertebrata</taxon>
        <taxon>Euteleostomi</taxon>
        <taxon>Actinopterygii</taxon>
        <taxon>Neopterygii</taxon>
        <taxon>Teleostei</taxon>
        <taxon>Neoteleostei</taxon>
        <taxon>Acanthomorphata</taxon>
        <taxon>Eupercaria</taxon>
        <taxon>Sciaenidae</taxon>
        <taxon>Collichthys</taxon>
    </lineage>
</organism>
<keyword evidence="5" id="KW-1185">Reference proteome</keyword>
<dbReference type="EMBL" id="CM014092">
    <property type="protein sequence ID" value="TKS83308.1"/>
    <property type="molecule type" value="Genomic_DNA"/>
</dbReference>
<dbReference type="Gene3D" id="3.90.320.10">
    <property type="match status" value="1"/>
</dbReference>
<dbReference type="Proteomes" id="UP000298787">
    <property type="component" value="Chromosome 15"/>
</dbReference>
<sequence>MEMSDYCKRLDPACRERYLAIVGKYVGKDPYLMKMSEFSQDRQHLPRIEAVDITSYLVLQTSYYTREEMKAHKSLDSYNFYHNGWISKMGVKRLNNNNVLLFARVNHSQRSHETPLKTWVIASKDGDVQAGHCDCMAGLSESCSHVGAVLFAVEDMVKREGELACTSKPCEWLMPSHVKKIPPAPVACIDFRSSQAKRQNRDSLSEAAAARAKRTRRSPVEPGSEKYMSYFQELTENFPKSAALMARDPFHKAFIPKSTKLPKSILEYRTPLTLQLQPKELEQLCQAFELDELTTAQVGAIERATRGQSSSKTWFRQRAGRITASNLRRVLHTNAEKPAKALIKAICYPEAHRFSTAATSYGNKHEGQARRAYERMMTQEHEGFSCMDSGLWVNPKWPYMGASPDGMVACNCHGNGICEIKCPYSQQDEANLELTAGQKGFCLTTDGGKVMLDRQHEYFYQVQAQLHISQADYCDFIVWTPHDMFVERVIPDNAFWDTVLPEVEHFFRAGVLPEVLGQKLTKSPS</sequence>
<keyword evidence="1" id="KW-0862">Zinc</keyword>
<evidence type="ECO:0000256" key="2">
    <source>
        <dbReference type="SAM" id="MobiDB-lite"/>
    </source>
</evidence>
<evidence type="ECO:0000259" key="3">
    <source>
        <dbReference type="PROSITE" id="PS50966"/>
    </source>
</evidence>
<accession>A0A4U5V6R0</accession>
<dbReference type="GO" id="GO:0008270">
    <property type="term" value="F:zinc ion binding"/>
    <property type="evidence" value="ECO:0007669"/>
    <property type="project" value="UniProtKB-KW"/>
</dbReference>
<gene>
    <name evidence="4" type="ORF">D9C73_017420</name>
</gene>
<proteinExistence type="predicted"/>
<dbReference type="CDD" id="cd22343">
    <property type="entry name" value="PDDEXK_lambda_exonuclease-like"/>
    <property type="match status" value="1"/>
</dbReference>
<feature type="domain" description="SWIM-type" evidence="3">
    <location>
        <begin position="118"/>
        <end position="154"/>
    </location>
</feature>
<feature type="region of interest" description="Disordered" evidence="2">
    <location>
        <begin position="199"/>
        <end position="223"/>
    </location>
</feature>
<dbReference type="PROSITE" id="PS50966">
    <property type="entry name" value="ZF_SWIM"/>
    <property type="match status" value="1"/>
</dbReference>